<proteinExistence type="predicted"/>
<dbReference type="GO" id="GO:0017059">
    <property type="term" value="C:serine palmitoyltransferase complex"/>
    <property type="evidence" value="ECO:0007669"/>
    <property type="project" value="TreeGrafter"/>
</dbReference>
<dbReference type="GO" id="GO:0046513">
    <property type="term" value="P:ceramide biosynthetic process"/>
    <property type="evidence" value="ECO:0007669"/>
    <property type="project" value="TreeGrafter"/>
</dbReference>
<evidence type="ECO:0000256" key="1">
    <source>
        <dbReference type="ARBA" id="ARBA00001933"/>
    </source>
</evidence>
<dbReference type="STRING" id="45607.A0A2T0FBJ1"/>
<accession>A0A2T0FBJ1</accession>
<dbReference type="GO" id="GO:0046512">
    <property type="term" value="P:sphingosine biosynthetic process"/>
    <property type="evidence" value="ECO:0007669"/>
    <property type="project" value="TreeGrafter"/>
</dbReference>
<dbReference type="EMBL" id="NDIQ01000001">
    <property type="protein sequence ID" value="PRT52382.1"/>
    <property type="molecule type" value="Genomic_DNA"/>
</dbReference>
<dbReference type="RefSeq" id="XP_024662328.1">
    <property type="nucleotide sequence ID" value="XM_024806560.1"/>
</dbReference>
<comment type="cofactor">
    <cofactor evidence="1">
        <name>pyridoxal 5'-phosphate</name>
        <dbReference type="ChEBI" id="CHEBI:597326"/>
    </cofactor>
</comment>
<dbReference type="InterPro" id="IPR015421">
    <property type="entry name" value="PyrdxlP-dep_Trfase_major"/>
</dbReference>
<evidence type="ECO:0000313" key="5">
    <source>
        <dbReference type="EMBL" id="PRT52382.1"/>
    </source>
</evidence>
<dbReference type="OrthoDB" id="65434at2759"/>
<comment type="caution">
    <text evidence="5">The sequence shown here is derived from an EMBL/GenBank/DDBJ whole genome shotgun (WGS) entry which is preliminary data.</text>
</comment>
<keyword evidence="3" id="KW-0472">Membrane</keyword>
<keyword evidence="6" id="KW-1185">Reference proteome</keyword>
<dbReference type="InterPro" id="IPR015424">
    <property type="entry name" value="PyrdxlP-dep_Trfase"/>
</dbReference>
<dbReference type="Gene3D" id="3.90.1150.10">
    <property type="entry name" value="Aspartate Aminotransferase, domain 1"/>
    <property type="match status" value="1"/>
</dbReference>
<protein>
    <submittedName>
        <fullName evidence="5">Serine palmitoyltransferase 2</fullName>
    </submittedName>
</protein>
<reference evidence="5 6" key="1">
    <citation type="submission" date="2017-04" db="EMBL/GenBank/DDBJ databases">
        <title>Genome sequencing of [Candida] sorbophila.</title>
        <authorList>
            <person name="Ahn J.O."/>
        </authorList>
    </citation>
    <scope>NUCLEOTIDE SEQUENCE [LARGE SCALE GENOMIC DNA]</scope>
    <source>
        <strain evidence="5 6">DS02</strain>
    </source>
</reference>
<dbReference type="SUPFAM" id="SSF53383">
    <property type="entry name" value="PLP-dependent transferases"/>
    <property type="match status" value="1"/>
</dbReference>
<dbReference type="InterPro" id="IPR050087">
    <property type="entry name" value="AON_synthase_class-II"/>
</dbReference>
<dbReference type="GeneID" id="36513751"/>
<dbReference type="CDD" id="cd06454">
    <property type="entry name" value="KBL_like"/>
    <property type="match status" value="1"/>
</dbReference>
<gene>
    <name evidence="5" type="ORF">B9G98_00002</name>
</gene>
<evidence type="ECO:0000259" key="4">
    <source>
        <dbReference type="Pfam" id="PF00155"/>
    </source>
</evidence>
<keyword evidence="2 5" id="KW-0808">Transferase</keyword>
<dbReference type="Pfam" id="PF00155">
    <property type="entry name" value="Aminotran_1_2"/>
    <property type="match status" value="1"/>
</dbReference>
<sequence length="553" mass="62364">MAKGKTEARSTDQLNESEFGHLESEKYLYEQRYIPVQHFEDDENVPYRVILSTYLMYFILILIGKMTDFFASIFDKDYQQWLLPHDGYAPLVTKFDSFYTRRLKDRLGDCFSRPTTGVPGRLIKVMMRRFAERRVFAQLEVTGEVRDCINLSSYNYLGFAQSVGQCTDAAEEAIYERGLIAGGTRFNGGCSDMHEETEKIVAQFVGKEVAMLYSMGYATNANFFASIADRHCLVLSDELNHASIRTGLRVAGAVVKVFKHNNMKNLEEMIREHIAQGQPKTHRPWLKIFVVVEGLYSMEGTLCNLPELIKLREKYGIYLFVDEAHSIGAMGPHGRGVCDYFGVDTKNVDILMGTFTKSFGATGGYIAGSKELIERLKVANMANVYAEAPTPPVLAQIQASLKTLMGEINPGEARERLQRLAFNTRYFRLGLLRMGFVVSGHIDSPVIPLMLYHPSKMLAASRLLLKKNVAVVLVGYPATPLLSSRIRFCMSSALKKSDLDYCLQKVQEVGDEIWLRISQQTGKDGKRLRKSFEEAQVGLVEAALDPETNLEFI</sequence>
<dbReference type="PANTHER" id="PTHR13693:SF3">
    <property type="entry name" value="LD36009P"/>
    <property type="match status" value="1"/>
</dbReference>
<dbReference type="InterPro" id="IPR015422">
    <property type="entry name" value="PyrdxlP-dep_Trfase_small"/>
</dbReference>
<dbReference type="GO" id="GO:0016020">
    <property type="term" value="C:membrane"/>
    <property type="evidence" value="ECO:0007669"/>
    <property type="project" value="GOC"/>
</dbReference>
<keyword evidence="3" id="KW-1133">Transmembrane helix</keyword>
<evidence type="ECO:0000313" key="6">
    <source>
        <dbReference type="Proteomes" id="UP000238350"/>
    </source>
</evidence>
<dbReference type="Gene3D" id="3.40.640.10">
    <property type="entry name" value="Type I PLP-dependent aspartate aminotransferase-like (Major domain)"/>
    <property type="match status" value="1"/>
</dbReference>
<name>A0A2T0FBJ1_9ASCO</name>
<evidence type="ECO:0000256" key="2">
    <source>
        <dbReference type="ARBA" id="ARBA00022679"/>
    </source>
</evidence>
<organism evidence="5 6">
    <name type="scientific">Wickerhamiella sorbophila</name>
    <dbReference type="NCBI Taxonomy" id="45607"/>
    <lineage>
        <taxon>Eukaryota</taxon>
        <taxon>Fungi</taxon>
        <taxon>Dikarya</taxon>
        <taxon>Ascomycota</taxon>
        <taxon>Saccharomycotina</taxon>
        <taxon>Dipodascomycetes</taxon>
        <taxon>Dipodascales</taxon>
        <taxon>Trichomonascaceae</taxon>
        <taxon>Wickerhamiella</taxon>
    </lineage>
</organism>
<dbReference type="GO" id="GO:0004758">
    <property type="term" value="F:serine C-palmitoyltransferase activity"/>
    <property type="evidence" value="ECO:0007669"/>
    <property type="project" value="TreeGrafter"/>
</dbReference>
<dbReference type="PANTHER" id="PTHR13693">
    <property type="entry name" value="CLASS II AMINOTRANSFERASE/8-AMINO-7-OXONONANOATE SYNTHASE"/>
    <property type="match status" value="1"/>
</dbReference>
<dbReference type="AlphaFoldDB" id="A0A2T0FBJ1"/>
<evidence type="ECO:0000256" key="3">
    <source>
        <dbReference type="SAM" id="Phobius"/>
    </source>
</evidence>
<dbReference type="Proteomes" id="UP000238350">
    <property type="component" value="Unassembled WGS sequence"/>
</dbReference>
<dbReference type="GO" id="GO:0030170">
    <property type="term" value="F:pyridoxal phosphate binding"/>
    <property type="evidence" value="ECO:0007669"/>
    <property type="project" value="InterPro"/>
</dbReference>
<feature type="domain" description="Aminotransferase class I/classII large" evidence="4">
    <location>
        <begin position="147"/>
        <end position="505"/>
    </location>
</feature>
<feature type="transmembrane region" description="Helical" evidence="3">
    <location>
        <begin position="45"/>
        <end position="63"/>
    </location>
</feature>
<dbReference type="InterPro" id="IPR004839">
    <property type="entry name" value="Aminotransferase_I/II_large"/>
</dbReference>
<keyword evidence="3" id="KW-0812">Transmembrane</keyword>